<accession>A0A382L052</accession>
<protein>
    <submittedName>
        <fullName evidence="2">Uncharacterized protein</fullName>
    </submittedName>
</protein>
<evidence type="ECO:0000256" key="1">
    <source>
        <dbReference type="SAM" id="MobiDB-lite"/>
    </source>
</evidence>
<reference evidence="2" key="1">
    <citation type="submission" date="2018-05" db="EMBL/GenBank/DDBJ databases">
        <authorList>
            <person name="Lanie J.A."/>
            <person name="Ng W.-L."/>
            <person name="Kazmierczak K.M."/>
            <person name="Andrzejewski T.M."/>
            <person name="Davidsen T.M."/>
            <person name="Wayne K.J."/>
            <person name="Tettelin H."/>
            <person name="Glass J.I."/>
            <person name="Rusch D."/>
            <person name="Podicherti R."/>
            <person name="Tsui H.-C.T."/>
            <person name="Winkler M.E."/>
        </authorList>
    </citation>
    <scope>NUCLEOTIDE SEQUENCE</scope>
</reference>
<evidence type="ECO:0000313" key="2">
    <source>
        <dbReference type="EMBL" id="SVC28271.1"/>
    </source>
</evidence>
<dbReference type="AlphaFoldDB" id="A0A382L052"/>
<gene>
    <name evidence="2" type="ORF">METZ01_LOCUS281125</name>
</gene>
<proteinExistence type="predicted"/>
<name>A0A382L052_9ZZZZ</name>
<feature type="region of interest" description="Disordered" evidence="1">
    <location>
        <begin position="1"/>
        <end position="46"/>
    </location>
</feature>
<feature type="non-terminal residue" evidence="2">
    <location>
        <position position="1"/>
    </location>
</feature>
<sequence>RGSWRSSTLGLPGVATGASSSTPCHPWPGRPTAKKPSGSFAAFATV</sequence>
<dbReference type="EMBL" id="UINC01082992">
    <property type="protein sequence ID" value="SVC28271.1"/>
    <property type="molecule type" value="Genomic_DNA"/>
</dbReference>
<feature type="non-terminal residue" evidence="2">
    <location>
        <position position="46"/>
    </location>
</feature>
<organism evidence="2">
    <name type="scientific">marine metagenome</name>
    <dbReference type="NCBI Taxonomy" id="408172"/>
    <lineage>
        <taxon>unclassified sequences</taxon>
        <taxon>metagenomes</taxon>
        <taxon>ecological metagenomes</taxon>
    </lineage>
</organism>